<protein>
    <submittedName>
        <fullName evidence="1">Uncharacterized protein</fullName>
    </submittedName>
</protein>
<accession>A0ABD2AMV2</accession>
<reference evidence="1 2" key="1">
    <citation type="journal article" date="2024" name="Ann. Entomol. Soc. Am.">
        <title>Genomic analyses of the southern and eastern yellowjacket wasps (Hymenoptera: Vespidae) reveal evolutionary signatures of social life.</title>
        <authorList>
            <person name="Catto M.A."/>
            <person name="Caine P.B."/>
            <person name="Orr S.E."/>
            <person name="Hunt B.G."/>
            <person name="Goodisman M.A.D."/>
        </authorList>
    </citation>
    <scope>NUCLEOTIDE SEQUENCE [LARGE SCALE GENOMIC DNA]</scope>
    <source>
        <strain evidence="1">232</strain>
        <tissue evidence="1">Head and thorax</tissue>
    </source>
</reference>
<comment type="caution">
    <text evidence="1">The sequence shown here is derived from an EMBL/GenBank/DDBJ whole genome shotgun (WGS) entry which is preliminary data.</text>
</comment>
<dbReference type="AlphaFoldDB" id="A0ABD2AMV2"/>
<gene>
    <name evidence="1" type="ORF">V1477_020772</name>
</gene>
<organism evidence="1 2">
    <name type="scientific">Vespula maculifrons</name>
    <name type="common">Eastern yellow jacket</name>
    <name type="synonym">Wasp</name>
    <dbReference type="NCBI Taxonomy" id="7453"/>
    <lineage>
        <taxon>Eukaryota</taxon>
        <taxon>Metazoa</taxon>
        <taxon>Ecdysozoa</taxon>
        <taxon>Arthropoda</taxon>
        <taxon>Hexapoda</taxon>
        <taxon>Insecta</taxon>
        <taxon>Pterygota</taxon>
        <taxon>Neoptera</taxon>
        <taxon>Endopterygota</taxon>
        <taxon>Hymenoptera</taxon>
        <taxon>Apocrita</taxon>
        <taxon>Aculeata</taxon>
        <taxon>Vespoidea</taxon>
        <taxon>Vespidae</taxon>
        <taxon>Vespinae</taxon>
        <taxon>Vespula</taxon>
    </lineage>
</organism>
<dbReference type="Proteomes" id="UP001607303">
    <property type="component" value="Unassembled WGS sequence"/>
</dbReference>
<keyword evidence="2" id="KW-1185">Reference proteome</keyword>
<name>A0ABD2AMV2_VESMC</name>
<evidence type="ECO:0000313" key="2">
    <source>
        <dbReference type="Proteomes" id="UP001607303"/>
    </source>
</evidence>
<dbReference type="EMBL" id="JAYRBN010000116">
    <property type="protein sequence ID" value="KAL2721952.1"/>
    <property type="molecule type" value="Genomic_DNA"/>
</dbReference>
<sequence>MTSYREQGCEVPTGNGGFSVYCAEGTSLRTSIPEGVPEGPFHHSSRWLFRITYCELSSQTAITSGISLASGSRRLQFQRQFGSLPWLVVSSSVQWSGEGKFVEATETSKSCRPTQTAFKRTLTFVQIVYYVSITIRPLTTKHLEFEIEHEIDAFISLTLHLIY</sequence>
<evidence type="ECO:0000313" key="1">
    <source>
        <dbReference type="EMBL" id="KAL2721952.1"/>
    </source>
</evidence>
<proteinExistence type="predicted"/>